<dbReference type="CDD" id="cd00495">
    <property type="entry name" value="Ribosomal_L25_TL5_CTC"/>
    <property type="match status" value="1"/>
</dbReference>
<evidence type="ECO:0000313" key="9">
    <source>
        <dbReference type="EMBL" id="RKP45448.1"/>
    </source>
</evidence>
<feature type="compositionally biased region" description="Basic and acidic residues" evidence="6">
    <location>
        <begin position="194"/>
        <end position="214"/>
    </location>
</feature>
<dbReference type="GO" id="GO:0003735">
    <property type="term" value="F:structural constituent of ribosome"/>
    <property type="evidence" value="ECO:0007669"/>
    <property type="project" value="InterPro"/>
</dbReference>
<dbReference type="RefSeq" id="WP_120979896.1">
    <property type="nucleotide sequence ID" value="NZ_RBZM01000015.1"/>
</dbReference>
<evidence type="ECO:0000259" key="7">
    <source>
        <dbReference type="Pfam" id="PF01386"/>
    </source>
</evidence>
<dbReference type="NCBIfam" id="TIGR00731">
    <property type="entry name" value="bL25_bact_ctc"/>
    <property type="match status" value="1"/>
</dbReference>
<evidence type="ECO:0000313" key="10">
    <source>
        <dbReference type="Proteomes" id="UP000282076"/>
    </source>
</evidence>
<evidence type="ECO:0000256" key="5">
    <source>
        <dbReference type="HAMAP-Rule" id="MF_01334"/>
    </source>
</evidence>
<evidence type="ECO:0000256" key="2">
    <source>
        <dbReference type="ARBA" id="ARBA00022884"/>
    </source>
</evidence>
<dbReference type="Gene3D" id="2.40.240.10">
    <property type="entry name" value="Ribosomal Protein L25, Chain P"/>
    <property type="match status" value="1"/>
</dbReference>
<evidence type="ECO:0000259" key="8">
    <source>
        <dbReference type="Pfam" id="PF14693"/>
    </source>
</evidence>
<feature type="domain" description="Large ribosomal subunit protein bL25 beta" evidence="8">
    <location>
        <begin position="100"/>
        <end position="183"/>
    </location>
</feature>
<dbReference type="InterPro" id="IPR037121">
    <property type="entry name" value="Ribosomal_bL25_C"/>
</dbReference>
<dbReference type="InterPro" id="IPR020056">
    <property type="entry name" value="Rbsml_bL25/Gln-tRNA_synth_N"/>
</dbReference>
<dbReference type="PANTHER" id="PTHR33284">
    <property type="entry name" value="RIBOSOMAL PROTEIN L25/GLN-TRNA SYNTHETASE, ANTI-CODON-BINDING DOMAIN-CONTAINING PROTEIN"/>
    <property type="match status" value="1"/>
</dbReference>
<gene>
    <name evidence="5" type="primary">rplY</name>
    <name evidence="5" type="synonym">ctc</name>
    <name evidence="9" type="ORF">D7Z26_25660</name>
</gene>
<evidence type="ECO:0000256" key="3">
    <source>
        <dbReference type="ARBA" id="ARBA00022980"/>
    </source>
</evidence>
<keyword evidence="2 5" id="KW-0694">RNA-binding</keyword>
<dbReference type="InterPro" id="IPR001021">
    <property type="entry name" value="Ribosomal_bL25_long"/>
</dbReference>
<evidence type="ECO:0000256" key="4">
    <source>
        <dbReference type="ARBA" id="ARBA00023274"/>
    </source>
</evidence>
<evidence type="ECO:0000256" key="6">
    <source>
        <dbReference type="SAM" id="MobiDB-lite"/>
    </source>
</evidence>
<dbReference type="SUPFAM" id="SSF50715">
    <property type="entry name" value="Ribosomal protein L25-like"/>
    <property type="match status" value="1"/>
</dbReference>
<dbReference type="GO" id="GO:0022625">
    <property type="term" value="C:cytosolic large ribosomal subunit"/>
    <property type="evidence" value="ECO:0007669"/>
    <property type="project" value="TreeGrafter"/>
</dbReference>
<dbReference type="AlphaFoldDB" id="A0A494X419"/>
<dbReference type="Proteomes" id="UP000282076">
    <property type="component" value="Unassembled WGS sequence"/>
</dbReference>
<organism evidence="9 10">
    <name type="scientific">Cohnella endophytica</name>
    <dbReference type="NCBI Taxonomy" id="2419778"/>
    <lineage>
        <taxon>Bacteria</taxon>
        <taxon>Bacillati</taxon>
        <taxon>Bacillota</taxon>
        <taxon>Bacilli</taxon>
        <taxon>Bacillales</taxon>
        <taxon>Paenibacillaceae</taxon>
        <taxon>Cohnella</taxon>
    </lineage>
</organism>
<name>A0A494X419_9BACL</name>
<comment type="function">
    <text evidence="5">This is one of the proteins that binds to the 5S RNA in the ribosome where it forms part of the central protuberance.</text>
</comment>
<keyword evidence="10" id="KW-1185">Reference proteome</keyword>
<reference evidence="9 10" key="1">
    <citation type="submission" date="2018-10" db="EMBL/GenBank/DDBJ databases">
        <title>Cohnella sp. M2MS4P-1, whole genome shotgun sequence.</title>
        <authorList>
            <person name="Tuo L."/>
        </authorList>
    </citation>
    <scope>NUCLEOTIDE SEQUENCE [LARGE SCALE GENOMIC DNA]</scope>
    <source>
        <strain evidence="9 10">M2MS4P-1</strain>
    </source>
</reference>
<dbReference type="GO" id="GO:0006412">
    <property type="term" value="P:translation"/>
    <property type="evidence" value="ECO:0007669"/>
    <property type="project" value="UniProtKB-UniRule"/>
</dbReference>
<protein>
    <recommendedName>
        <fullName evidence="5">Large ribosomal subunit protein bL25</fullName>
    </recommendedName>
    <alternativeName>
        <fullName evidence="5">General stress protein CTC</fullName>
    </alternativeName>
</protein>
<feature type="domain" description="Large ribosomal subunit protein bL25 L25" evidence="7">
    <location>
        <begin position="5"/>
        <end position="92"/>
    </location>
</feature>
<feature type="region of interest" description="Disordered" evidence="6">
    <location>
        <begin position="186"/>
        <end position="214"/>
    </location>
</feature>
<proteinExistence type="inferred from homology"/>
<comment type="similarity">
    <text evidence="5">Belongs to the bacterial ribosomal protein bL25 family. CTC subfamily.</text>
</comment>
<dbReference type="HAMAP" id="MF_01334">
    <property type="entry name" value="Ribosomal_bL25_CTC"/>
    <property type="match status" value="1"/>
</dbReference>
<dbReference type="InterPro" id="IPR020930">
    <property type="entry name" value="Ribosomal_uL5_bac-type"/>
</dbReference>
<keyword evidence="3 5" id="KW-0689">Ribosomal protein</keyword>
<keyword evidence="4 5" id="KW-0687">Ribonucleoprotein</keyword>
<comment type="caution">
    <text evidence="9">The sequence shown here is derived from an EMBL/GenBank/DDBJ whole genome shotgun (WGS) entry which is preliminary data.</text>
</comment>
<dbReference type="InterPro" id="IPR011035">
    <property type="entry name" value="Ribosomal_bL25/Gln-tRNA_synth"/>
</dbReference>
<dbReference type="GO" id="GO:0008097">
    <property type="term" value="F:5S rRNA binding"/>
    <property type="evidence" value="ECO:0007669"/>
    <property type="project" value="InterPro"/>
</dbReference>
<evidence type="ECO:0000256" key="1">
    <source>
        <dbReference type="ARBA" id="ARBA00022730"/>
    </source>
</evidence>
<dbReference type="Gene3D" id="2.170.120.20">
    <property type="entry name" value="Ribosomal protein L25, beta domain"/>
    <property type="match status" value="1"/>
</dbReference>
<sequence>MSSTLQVQARQESTKGELRRIRSAGQVPGVVYGKGLDSPARIVIDGKDLAAVLRSQSNSVIEIDVPGAGKQPVMLSDLQRDPISRKIMHIDFHRIDMNQKVTTAARLDITGVSPGEKEGGMLQLVAHEVEIECYPKDIPDTIRVDVSQLGVGDHLTIGELKFPEGVVATQDPETVIVAVLAPQKERTEEELDAMDDKAEEDRKHSEAATAVDKG</sequence>
<comment type="subunit">
    <text evidence="5">Part of the 50S ribosomal subunit; part of the 5S rRNA/L5/L18/L25 subcomplex. Contacts the 5S rRNA. Binds to the 5S rRNA independently of L5 and L18.</text>
</comment>
<dbReference type="InterPro" id="IPR020057">
    <property type="entry name" value="Ribosomal_bL25_b-dom"/>
</dbReference>
<dbReference type="PANTHER" id="PTHR33284:SF1">
    <property type="entry name" value="RIBOSOMAL PROTEIN L25_GLN-TRNA SYNTHETASE, ANTI-CODON-BINDING DOMAIN-CONTAINING PROTEIN"/>
    <property type="match status" value="1"/>
</dbReference>
<keyword evidence="1 5" id="KW-0699">rRNA-binding</keyword>
<accession>A0A494X419</accession>
<dbReference type="InterPro" id="IPR029751">
    <property type="entry name" value="Ribosomal_L25_dom"/>
</dbReference>
<dbReference type="Pfam" id="PF14693">
    <property type="entry name" value="Ribosomal_TL5_C"/>
    <property type="match status" value="1"/>
</dbReference>
<dbReference type="OrthoDB" id="9790002at2"/>
<dbReference type="Pfam" id="PF01386">
    <property type="entry name" value="Ribosomal_L25p"/>
    <property type="match status" value="1"/>
</dbReference>
<dbReference type="EMBL" id="RBZM01000015">
    <property type="protein sequence ID" value="RKP45448.1"/>
    <property type="molecule type" value="Genomic_DNA"/>
</dbReference>